<dbReference type="Proteomes" id="UP001320706">
    <property type="component" value="Unassembled WGS sequence"/>
</dbReference>
<sequence length="204" mass="21954">MKKAWMVCNILIGLSITWAVAAALIVSVGCHPSMLLRAEPDACSIFIAYMSTYLHFTHSSRNNIGIVTPLVLEQCLISYSLMSATIPCLKGFVKRFTTGGIGYTIDASQNYSMSGSRSRGRGQGGSYALQSLDGKGRGQGDEGVGAREGDGGGMRLRPDTGGYARKVEVAGGKGERREREGSLNSDSSQHMIIHRQVEWDVSET</sequence>
<name>A0ACC3SJC2_9PEZI</name>
<gene>
    <name evidence="1" type="ORF">M8818_001774</name>
</gene>
<proteinExistence type="predicted"/>
<evidence type="ECO:0000313" key="1">
    <source>
        <dbReference type="EMBL" id="KAK8216811.1"/>
    </source>
</evidence>
<dbReference type="EMBL" id="JAMKPW020000007">
    <property type="protein sequence ID" value="KAK8216811.1"/>
    <property type="molecule type" value="Genomic_DNA"/>
</dbReference>
<reference evidence="1" key="1">
    <citation type="submission" date="2024-02" db="EMBL/GenBank/DDBJ databases">
        <title>Metagenome Assembled Genome of Zalaria obscura JY119.</title>
        <authorList>
            <person name="Vighnesh L."/>
            <person name="Jagadeeshwari U."/>
            <person name="Venkata Ramana C."/>
            <person name="Sasikala C."/>
        </authorList>
    </citation>
    <scope>NUCLEOTIDE SEQUENCE</scope>
    <source>
        <strain evidence="1">JY119</strain>
    </source>
</reference>
<keyword evidence="2" id="KW-1185">Reference proteome</keyword>
<organism evidence="1 2">
    <name type="scientific">Zalaria obscura</name>
    <dbReference type="NCBI Taxonomy" id="2024903"/>
    <lineage>
        <taxon>Eukaryota</taxon>
        <taxon>Fungi</taxon>
        <taxon>Dikarya</taxon>
        <taxon>Ascomycota</taxon>
        <taxon>Pezizomycotina</taxon>
        <taxon>Dothideomycetes</taxon>
        <taxon>Dothideomycetidae</taxon>
        <taxon>Dothideales</taxon>
        <taxon>Zalariaceae</taxon>
        <taxon>Zalaria</taxon>
    </lineage>
</organism>
<evidence type="ECO:0000313" key="2">
    <source>
        <dbReference type="Proteomes" id="UP001320706"/>
    </source>
</evidence>
<protein>
    <submittedName>
        <fullName evidence="1">Uncharacterized protein</fullName>
    </submittedName>
</protein>
<accession>A0ACC3SJC2</accession>
<comment type="caution">
    <text evidence="1">The sequence shown here is derived from an EMBL/GenBank/DDBJ whole genome shotgun (WGS) entry which is preliminary data.</text>
</comment>